<keyword evidence="2" id="KW-0808">Transferase</keyword>
<accession>A0A6A7ACV1</accession>
<proteinExistence type="predicted"/>
<dbReference type="Gene3D" id="3.40.630.30">
    <property type="match status" value="1"/>
</dbReference>
<dbReference type="Pfam" id="PF13508">
    <property type="entry name" value="Acetyltransf_7"/>
    <property type="match status" value="1"/>
</dbReference>
<dbReference type="PANTHER" id="PTHR42791">
    <property type="entry name" value="GNAT FAMILY ACETYLTRANSFERASE"/>
    <property type="match status" value="1"/>
</dbReference>
<dbReference type="PANTHER" id="PTHR42791:SF14">
    <property type="entry name" value="N-ACETYLTRANSFERASE DOMAIN-CONTAINING PROTEIN"/>
    <property type="match status" value="1"/>
</dbReference>
<dbReference type="PROSITE" id="PS51186">
    <property type="entry name" value="GNAT"/>
    <property type="match status" value="1"/>
</dbReference>
<dbReference type="GO" id="GO:0016747">
    <property type="term" value="F:acyltransferase activity, transferring groups other than amino-acyl groups"/>
    <property type="evidence" value="ECO:0007669"/>
    <property type="project" value="InterPro"/>
</dbReference>
<dbReference type="EMBL" id="MU006218">
    <property type="protein sequence ID" value="KAF2831140.1"/>
    <property type="molecule type" value="Genomic_DNA"/>
</dbReference>
<dbReference type="InterPro" id="IPR016181">
    <property type="entry name" value="Acyl_CoA_acyltransferase"/>
</dbReference>
<dbReference type="Proteomes" id="UP000799424">
    <property type="component" value="Unassembled WGS sequence"/>
</dbReference>
<evidence type="ECO:0000313" key="2">
    <source>
        <dbReference type="EMBL" id="KAF2831140.1"/>
    </source>
</evidence>
<evidence type="ECO:0000313" key="3">
    <source>
        <dbReference type="Proteomes" id="UP000799424"/>
    </source>
</evidence>
<dbReference type="InterPro" id="IPR000182">
    <property type="entry name" value="GNAT_dom"/>
</dbReference>
<dbReference type="OrthoDB" id="2115692at2759"/>
<sequence length="212" mass="23860">MSQLLVRPVEHSDVARCIDIRIECLGSLVIGKLPLFRGYREEQKASLHHDIDHKPHVHNWLVVDVKSGEIVAYANWVMYQGGRSNVKEAGKPAIKTLKIVDEHWRLRQAAHDYFQILSKLATTANHRRRGAASLLIQHCLKGADASELPCYLEGSEEGKRLYEKHGFKEVSAKEFDLAEYGLHGVCKLTEMVRESTKPVGMETTRAGFTASS</sequence>
<evidence type="ECO:0000259" key="1">
    <source>
        <dbReference type="PROSITE" id="PS51186"/>
    </source>
</evidence>
<dbReference type="SUPFAM" id="SSF55729">
    <property type="entry name" value="Acyl-CoA N-acyltransferases (Nat)"/>
    <property type="match status" value="1"/>
</dbReference>
<gene>
    <name evidence="2" type="ORF">CC86DRAFT_430886</name>
</gene>
<dbReference type="InterPro" id="IPR052523">
    <property type="entry name" value="Trichothecene_AcTrans"/>
</dbReference>
<keyword evidence="2" id="KW-0012">Acyltransferase</keyword>
<keyword evidence="3" id="KW-1185">Reference proteome</keyword>
<name>A0A6A7ACV1_9PLEO</name>
<dbReference type="AlphaFoldDB" id="A0A6A7ACV1"/>
<feature type="domain" description="N-acetyltransferase" evidence="1">
    <location>
        <begin position="4"/>
        <end position="192"/>
    </location>
</feature>
<organism evidence="2 3">
    <name type="scientific">Ophiobolus disseminans</name>
    <dbReference type="NCBI Taxonomy" id="1469910"/>
    <lineage>
        <taxon>Eukaryota</taxon>
        <taxon>Fungi</taxon>
        <taxon>Dikarya</taxon>
        <taxon>Ascomycota</taxon>
        <taxon>Pezizomycotina</taxon>
        <taxon>Dothideomycetes</taxon>
        <taxon>Pleosporomycetidae</taxon>
        <taxon>Pleosporales</taxon>
        <taxon>Pleosporineae</taxon>
        <taxon>Phaeosphaeriaceae</taxon>
        <taxon>Ophiobolus</taxon>
    </lineage>
</organism>
<protein>
    <submittedName>
        <fullName evidence="2">Acyl-CoA N-acyltransferase</fullName>
    </submittedName>
</protein>
<reference evidence="2" key="1">
    <citation type="journal article" date="2020" name="Stud. Mycol.">
        <title>101 Dothideomycetes genomes: a test case for predicting lifestyles and emergence of pathogens.</title>
        <authorList>
            <person name="Haridas S."/>
            <person name="Albert R."/>
            <person name="Binder M."/>
            <person name="Bloem J."/>
            <person name="Labutti K."/>
            <person name="Salamov A."/>
            <person name="Andreopoulos B."/>
            <person name="Baker S."/>
            <person name="Barry K."/>
            <person name="Bills G."/>
            <person name="Bluhm B."/>
            <person name="Cannon C."/>
            <person name="Castanera R."/>
            <person name="Culley D."/>
            <person name="Daum C."/>
            <person name="Ezra D."/>
            <person name="Gonzalez J."/>
            <person name="Henrissat B."/>
            <person name="Kuo A."/>
            <person name="Liang C."/>
            <person name="Lipzen A."/>
            <person name="Lutzoni F."/>
            <person name="Magnuson J."/>
            <person name="Mondo S."/>
            <person name="Nolan M."/>
            <person name="Ohm R."/>
            <person name="Pangilinan J."/>
            <person name="Park H.-J."/>
            <person name="Ramirez L."/>
            <person name="Alfaro M."/>
            <person name="Sun H."/>
            <person name="Tritt A."/>
            <person name="Yoshinaga Y."/>
            <person name="Zwiers L.-H."/>
            <person name="Turgeon B."/>
            <person name="Goodwin S."/>
            <person name="Spatafora J."/>
            <person name="Crous P."/>
            <person name="Grigoriev I."/>
        </authorList>
    </citation>
    <scope>NUCLEOTIDE SEQUENCE</scope>
    <source>
        <strain evidence="2">CBS 113818</strain>
    </source>
</reference>